<sequence>MSSIHMDLPIKGGKVRKSHMEKLIVDPPPDDAKEVIKEAFNDLIAPRSPQQQVCAVEKLVAAASGCEESAKMCIKVLVSALLQLQPKVQLRNKIMKSLPFIGEEFPECYLETVMNVLMCALTYDNNNLSVLVQAISLLVEDSGALLSKYRQREDNKDQTDELNETRENILIELHPRIVQAILKGITLFWSRGFKEASSSIEACAVLQQMQQLMKSTTMYLQQHHTHLSQTAALSP</sequence>
<proteinExistence type="predicted"/>
<evidence type="ECO:0000313" key="1">
    <source>
        <dbReference type="EMBL" id="KAK8750195.1"/>
    </source>
</evidence>
<gene>
    <name evidence="1" type="ORF">OTU49_015297</name>
</gene>
<feature type="non-terminal residue" evidence="1">
    <location>
        <position position="235"/>
    </location>
</feature>
<dbReference type="InterPro" id="IPR016024">
    <property type="entry name" value="ARM-type_fold"/>
</dbReference>
<accession>A0AAW0Y054</accession>
<dbReference type="EMBL" id="JARKIK010000008">
    <property type="protein sequence ID" value="KAK8750195.1"/>
    <property type="molecule type" value="Genomic_DNA"/>
</dbReference>
<reference evidence="1 2" key="1">
    <citation type="journal article" date="2024" name="BMC Genomics">
        <title>Genome assembly of redclaw crayfish (Cherax quadricarinatus) provides insights into its immune adaptation and hypoxia tolerance.</title>
        <authorList>
            <person name="Liu Z."/>
            <person name="Zheng J."/>
            <person name="Li H."/>
            <person name="Fang K."/>
            <person name="Wang S."/>
            <person name="He J."/>
            <person name="Zhou D."/>
            <person name="Weng S."/>
            <person name="Chi M."/>
            <person name="Gu Z."/>
            <person name="He J."/>
            <person name="Li F."/>
            <person name="Wang M."/>
        </authorList>
    </citation>
    <scope>NUCLEOTIDE SEQUENCE [LARGE SCALE GENOMIC DNA]</scope>
    <source>
        <strain evidence="1">ZL_2023a</strain>
    </source>
</reference>
<dbReference type="SUPFAM" id="SSF48371">
    <property type="entry name" value="ARM repeat"/>
    <property type="match status" value="1"/>
</dbReference>
<evidence type="ECO:0000313" key="2">
    <source>
        <dbReference type="Proteomes" id="UP001445076"/>
    </source>
</evidence>
<keyword evidence="2" id="KW-1185">Reference proteome</keyword>
<name>A0AAW0Y054_CHEQU</name>
<organism evidence="1 2">
    <name type="scientific">Cherax quadricarinatus</name>
    <name type="common">Australian red claw crayfish</name>
    <dbReference type="NCBI Taxonomy" id="27406"/>
    <lineage>
        <taxon>Eukaryota</taxon>
        <taxon>Metazoa</taxon>
        <taxon>Ecdysozoa</taxon>
        <taxon>Arthropoda</taxon>
        <taxon>Crustacea</taxon>
        <taxon>Multicrustacea</taxon>
        <taxon>Malacostraca</taxon>
        <taxon>Eumalacostraca</taxon>
        <taxon>Eucarida</taxon>
        <taxon>Decapoda</taxon>
        <taxon>Pleocyemata</taxon>
        <taxon>Astacidea</taxon>
        <taxon>Parastacoidea</taxon>
        <taxon>Parastacidae</taxon>
        <taxon>Cherax</taxon>
    </lineage>
</organism>
<protein>
    <submittedName>
        <fullName evidence="1">Uncharacterized protein</fullName>
    </submittedName>
</protein>
<dbReference type="Proteomes" id="UP001445076">
    <property type="component" value="Unassembled WGS sequence"/>
</dbReference>
<dbReference type="AlphaFoldDB" id="A0AAW0Y054"/>
<comment type="caution">
    <text evidence="1">The sequence shown here is derived from an EMBL/GenBank/DDBJ whole genome shotgun (WGS) entry which is preliminary data.</text>
</comment>